<keyword evidence="5" id="KW-0804">Transcription</keyword>
<dbReference type="GO" id="GO:0003700">
    <property type="term" value="F:DNA-binding transcription factor activity"/>
    <property type="evidence" value="ECO:0007669"/>
    <property type="project" value="InterPro"/>
</dbReference>
<protein>
    <submittedName>
        <fullName evidence="7">MarR family transcriptional regulator</fullName>
    </submittedName>
</protein>
<dbReference type="InterPro" id="IPR039422">
    <property type="entry name" value="MarR/SlyA-like"/>
</dbReference>
<evidence type="ECO:0000313" key="7">
    <source>
        <dbReference type="EMBL" id="KHD73528.1"/>
    </source>
</evidence>
<dbReference type="InterPro" id="IPR055166">
    <property type="entry name" value="Transc_reg_Sar_Rot_HTH"/>
</dbReference>
<gene>
    <name evidence="7" type="ORF">MB27_33805</name>
</gene>
<dbReference type="Gene3D" id="1.10.10.10">
    <property type="entry name" value="Winged helix-like DNA-binding domain superfamily/Winged helix DNA-binding domain"/>
    <property type="match status" value="1"/>
</dbReference>
<dbReference type="GO" id="GO:0005737">
    <property type="term" value="C:cytoplasm"/>
    <property type="evidence" value="ECO:0007669"/>
    <property type="project" value="UniProtKB-SubCell"/>
</dbReference>
<dbReference type="InterPro" id="IPR036390">
    <property type="entry name" value="WH_DNA-bd_sf"/>
</dbReference>
<evidence type="ECO:0000256" key="1">
    <source>
        <dbReference type="ARBA" id="ARBA00004496"/>
    </source>
</evidence>
<dbReference type="STRING" id="1869.MB27_33805"/>
<dbReference type="eggNOG" id="COG1846">
    <property type="taxonomic scope" value="Bacteria"/>
</dbReference>
<keyword evidence="8" id="KW-1185">Reference proteome</keyword>
<evidence type="ECO:0000313" key="8">
    <source>
        <dbReference type="Proteomes" id="UP000054537"/>
    </source>
</evidence>
<sequence length="143" mass="15987">MRESTALDRMICFQLYAASRAMTALYRPHLDPHGLTYPQYLVLRVLWHDGPTTVRDLGRALRLDSGTLSPLLKRLEAQGHIVRRRGAHDERTVEVHPTDTGLRLQTDIGDLTQALACATGLTTDELTQLHTLLHRARGTTPTA</sequence>
<keyword evidence="4" id="KW-0238">DNA-binding</keyword>
<dbReference type="EMBL" id="JRTT01000130">
    <property type="protein sequence ID" value="KHD73528.1"/>
    <property type="molecule type" value="Genomic_DNA"/>
</dbReference>
<feature type="domain" description="HTH marR-type" evidence="6">
    <location>
        <begin position="8"/>
        <end position="138"/>
    </location>
</feature>
<evidence type="ECO:0000256" key="4">
    <source>
        <dbReference type="ARBA" id="ARBA00023125"/>
    </source>
</evidence>
<dbReference type="PROSITE" id="PS50995">
    <property type="entry name" value="HTH_MARR_2"/>
    <property type="match status" value="1"/>
</dbReference>
<evidence type="ECO:0000256" key="2">
    <source>
        <dbReference type="ARBA" id="ARBA00022490"/>
    </source>
</evidence>
<dbReference type="InterPro" id="IPR036388">
    <property type="entry name" value="WH-like_DNA-bd_sf"/>
</dbReference>
<evidence type="ECO:0000256" key="3">
    <source>
        <dbReference type="ARBA" id="ARBA00023015"/>
    </source>
</evidence>
<dbReference type="PANTHER" id="PTHR33164:SF5">
    <property type="entry name" value="ORGANIC HYDROPEROXIDE RESISTANCE TRANSCRIPTIONAL REGULATOR"/>
    <property type="match status" value="1"/>
</dbReference>
<dbReference type="Proteomes" id="UP000054537">
    <property type="component" value="Unassembled WGS sequence"/>
</dbReference>
<reference evidence="7 8" key="1">
    <citation type="submission" date="2014-10" db="EMBL/GenBank/DDBJ databases">
        <title>Draft genome sequence of Actinoplanes utahensis NRRL 12052.</title>
        <authorList>
            <person name="Velasco-Bucheli B."/>
            <person name="del Cerro C."/>
            <person name="Hormigo D."/>
            <person name="Garcia J.L."/>
            <person name="Acebal C."/>
            <person name="Arroyo M."/>
            <person name="de la Mata I."/>
        </authorList>
    </citation>
    <scope>NUCLEOTIDE SEQUENCE [LARGE SCALE GENOMIC DNA]</scope>
    <source>
        <strain evidence="7 8">NRRL 12052</strain>
    </source>
</reference>
<keyword evidence="3" id="KW-0805">Transcription regulation</keyword>
<comment type="subcellular location">
    <subcellularLocation>
        <location evidence="1">Cytoplasm</location>
    </subcellularLocation>
</comment>
<name>A0A0A6UEM2_ACTUT</name>
<accession>A0A0A6UEM2</accession>
<dbReference type="InterPro" id="IPR000835">
    <property type="entry name" value="HTH_MarR-typ"/>
</dbReference>
<dbReference type="SMART" id="SM00347">
    <property type="entry name" value="HTH_MARR"/>
    <property type="match status" value="1"/>
</dbReference>
<proteinExistence type="predicted"/>
<evidence type="ECO:0000259" key="6">
    <source>
        <dbReference type="PROSITE" id="PS50995"/>
    </source>
</evidence>
<comment type="caution">
    <text evidence="7">The sequence shown here is derived from an EMBL/GenBank/DDBJ whole genome shotgun (WGS) entry which is preliminary data.</text>
</comment>
<dbReference type="RefSeq" id="WP_043531627.1">
    <property type="nucleotide sequence ID" value="NZ_BAABKU010000032.1"/>
</dbReference>
<keyword evidence="2" id="KW-0963">Cytoplasm</keyword>
<dbReference type="PANTHER" id="PTHR33164">
    <property type="entry name" value="TRANSCRIPTIONAL REGULATOR, MARR FAMILY"/>
    <property type="match status" value="1"/>
</dbReference>
<dbReference type="Pfam" id="PF22381">
    <property type="entry name" value="Staph_reg_Sar_Rot"/>
    <property type="match status" value="1"/>
</dbReference>
<dbReference type="GO" id="GO:0006950">
    <property type="term" value="P:response to stress"/>
    <property type="evidence" value="ECO:0007669"/>
    <property type="project" value="TreeGrafter"/>
</dbReference>
<dbReference type="AlphaFoldDB" id="A0A0A6UEM2"/>
<organism evidence="7 8">
    <name type="scientific">Actinoplanes utahensis</name>
    <dbReference type="NCBI Taxonomy" id="1869"/>
    <lineage>
        <taxon>Bacteria</taxon>
        <taxon>Bacillati</taxon>
        <taxon>Actinomycetota</taxon>
        <taxon>Actinomycetes</taxon>
        <taxon>Micromonosporales</taxon>
        <taxon>Micromonosporaceae</taxon>
        <taxon>Actinoplanes</taxon>
    </lineage>
</organism>
<dbReference type="SUPFAM" id="SSF46785">
    <property type="entry name" value="Winged helix' DNA-binding domain"/>
    <property type="match status" value="1"/>
</dbReference>
<dbReference type="OrthoDB" id="9806864at2"/>
<evidence type="ECO:0000256" key="5">
    <source>
        <dbReference type="ARBA" id="ARBA00023163"/>
    </source>
</evidence>